<name>A0A2P5DDQ8_PARAD</name>
<evidence type="ECO:0000313" key="1">
    <source>
        <dbReference type="EMBL" id="PON71432.1"/>
    </source>
</evidence>
<dbReference type="OrthoDB" id="1436517at2759"/>
<proteinExistence type="predicted"/>
<comment type="caution">
    <text evidence="1">The sequence shown here is derived from an EMBL/GenBank/DDBJ whole genome shotgun (WGS) entry which is preliminary data.</text>
</comment>
<protein>
    <recommendedName>
        <fullName evidence="3">Transposase, Ptta/En/Spm, plant</fullName>
    </recommendedName>
</protein>
<dbReference type="Proteomes" id="UP000237105">
    <property type="component" value="Unassembled WGS sequence"/>
</dbReference>
<dbReference type="PANTHER" id="PTHR33018:SF31">
    <property type="entry name" value="TRANSPOSASE, PTTA_EN_SPM, PLANT"/>
    <property type="match status" value="1"/>
</dbReference>
<dbReference type="AlphaFoldDB" id="A0A2P5DDQ8"/>
<sequence>MYVIIDMENEGTDDVYQFTLSQSSQELLEHPPASYAPWIEPKVWDEFVKKIVSAEWEKVRKVQQGKATQNKYPHRISRLGYAGLEAKIEKDKGRCGIDRSELRSRGRVPKKGDHTEEIKVIVYRIKDYNQQFQERNLEIDGSNNILTMALGTPEYSGR</sequence>
<dbReference type="PANTHER" id="PTHR33018">
    <property type="entry name" value="OS10G0338966 PROTEIN-RELATED"/>
    <property type="match status" value="1"/>
</dbReference>
<organism evidence="1 2">
    <name type="scientific">Parasponia andersonii</name>
    <name type="common">Sponia andersonii</name>
    <dbReference type="NCBI Taxonomy" id="3476"/>
    <lineage>
        <taxon>Eukaryota</taxon>
        <taxon>Viridiplantae</taxon>
        <taxon>Streptophyta</taxon>
        <taxon>Embryophyta</taxon>
        <taxon>Tracheophyta</taxon>
        <taxon>Spermatophyta</taxon>
        <taxon>Magnoliopsida</taxon>
        <taxon>eudicotyledons</taxon>
        <taxon>Gunneridae</taxon>
        <taxon>Pentapetalae</taxon>
        <taxon>rosids</taxon>
        <taxon>fabids</taxon>
        <taxon>Rosales</taxon>
        <taxon>Cannabaceae</taxon>
        <taxon>Parasponia</taxon>
    </lineage>
</organism>
<evidence type="ECO:0008006" key="3">
    <source>
        <dbReference type="Google" id="ProtNLM"/>
    </source>
</evidence>
<feature type="non-terminal residue" evidence="1">
    <location>
        <position position="158"/>
    </location>
</feature>
<dbReference type="EMBL" id="JXTB01000044">
    <property type="protein sequence ID" value="PON71432.1"/>
    <property type="molecule type" value="Genomic_DNA"/>
</dbReference>
<keyword evidence="2" id="KW-1185">Reference proteome</keyword>
<accession>A0A2P5DDQ8</accession>
<reference evidence="2" key="1">
    <citation type="submission" date="2016-06" db="EMBL/GenBank/DDBJ databases">
        <title>Parallel loss of symbiosis genes in relatives of nitrogen-fixing non-legume Parasponia.</title>
        <authorList>
            <person name="Van Velzen R."/>
            <person name="Holmer R."/>
            <person name="Bu F."/>
            <person name="Rutten L."/>
            <person name="Van Zeijl A."/>
            <person name="Liu W."/>
            <person name="Santuari L."/>
            <person name="Cao Q."/>
            <person name="Sharma T."/>
            <person name="Shen D."/>
            <person name="Roswanjaya Y."/>
            <person name="Wardhani T."/>
            <person name="Kalhor M.S."/>
            <person name="Jansen J."/>
            <person name="Van den Hoogen J."/>
            <person name="Gungor B."/>
            <person name="Hartog M."/>
            <person name="Hontelez J."/>
            <person name="Verver J."/>
            <person name="Yang W.-C."/>
            <person name="Schijlen E."/>
            <person name="Repin R."/>
            <person name="Schilthuizen M."/>
            <person name="Schranz E."/>
            <person name="Heidstra R."/>
            <person name="Miyata K."/>
            <person name="Fedorova E."/>
            <person name="Kohlen W."/>
            <person name="Bisseling T."/>
            <person name="Smit S."/>
            <person name="Geurts R."/>
        </authorList>
    </citation>
    <scope>NUCLEOTIDE SEQUENCE [LARGE SCALE GENOMIC DNA]</scope>
    <source>
        <strain evidence="2">cv. WU1-14</strain>
    </source>
</reference>
<evidence type="ECO:0000313" key="2">
    <source>
        <dbReference type="Proteomes" id="UP000237105"/>
    </source>
</evidence>
<gene>
    <name evidence="1" type="ORF">PanWU01x14_072290</name>
</gene>